<name>A0A662ZFX8_9GAMM</name>
<keyword evidence="3" id="KW-1185">Reference proteome</keyword>
<dbReference type="InterPro" id="IPR036147">
    <property type="entry name" value="Anti-sigma_E_RseA_N_sf"/>
</dbReference>
<dbReference type="EMBL" id="FOXF01000005">
    <property type="protein sequence ID" value="SFP10216.1"/>
    <property type="molecule type" value="Genomic_DNA"/>
</dbReference>
<dbReference type="RefSeq" id="WP_093140566.1">
    <property type="nucleotide sequence ID" value="NZ_FOXF01000005.1"/>
</dbReference>
<dbReference type="GO" id="GO:0016989">
    <property type="term" value="F:sigma factor antagonist activity"/>
    <property type="evidence" value="ECO:0007669"/>
    <property type="project" value="InterPro"/>
</dbReference>
<dbReference type="PANTHER" id="PTHR38104:SF1">
    <property type="entry name" value="ANTI-SIGMA-E FACTOR RSEA"/>
    <property type="match status" value="1"/>
</dbReference>
<protein>
    <submittedName>
        <fullName evidence="2">Anti sigma-E protein RseA, N-terminal domain</fullName>
    </submittedName>
</protein>
<accession>A0A662ZFX8</accession>
<dbReference type="CDD" id="cd16328">
    <property type="entry name" value="RseA_N"/>
    <property type="match status" value="1"/>
</dbReference>
<dbReference type="Gene3D" id="1.10.10.880">
    <property type="entry name" value="Anti sigma-E protein RseA, N-terminal domain"/>
    <property type="match status" value="1"/>
</dbReference>
<evidence type="ECO:0000259" key="1">
    <source>
        <dbReference type="Pfam" id="PF03872"/>
    </source>
</evidence>
<dbReference type="SUPFAM" id="SSF89069">
    <property type="entry name" value="N-terminal, cytoplasmic domain of anti-sigmaE factor RseA"/>
    <property type="match status" value="1"/>
</dbReference>
<gene>
    <name evidence="2" type="ORF">SAMN02910344_00430</name>
</gene>
<dbReference type="InterPro" id="IPR052383">
    <property type="entry name" value="Anti-sigma-E_RseA-like"/>
</dbReference>
<dbReference type="Proteomes" id="UP000243745">
    <property type="component" value="Unassembled WGS sequence"/>
</dbReference>
<dbReference type="Pfam" id="PF03872">
    <property type="entry name" value="RseA_N"/>
    <property type="match status" value="1"/>
</dbReference>
<sequence length="229" mass="25662">MSVMENKFELLSAYLDGESLSDEQLLELMSDEECMSKWEDYTRQRAAVRDELPNGINMDEFSSRMSEKLNAEPQYISIRPHDDKQVVGEAVNDELPEAQHSSGMTNDFWSSLGRIAVAAAVACVCVFGVQRMPFVHNSDFNDDSVFNSGMSIEPVSNTVVSGEQNLKLDIGTNEQPMNGVEANNVLVSADSKNSEQVEKYKTKKLEEMNTIEALLNDHDSARRNIVQDR</sequence>
<evidence type="ECO:0000313" key="3">
    <source>
        <dbReference type="Proteomes" id="UP000243745"/>
    </source>
</evidence>
<dbReference type="PANTHER" id="PTHR38104">
    <property type="match status" value="1"/>
</dbReference>
<dbReference type="InterPro" id="IPR005572">
    <property type="entry name" value="Anti-sigma_E_RseA_N"/>
</dbReference>
<organism evidence="2 3">
    <name type="scientific">Ruminobacter amylophilus</name>
    <dbReference type="NCBI Taxonomy" id="867"/>
    <lineage>
        <taxon>Bacteria</taxon>
        <taxon>Pseudomonadati</taxon>
        <taxon>Pseudomonadota</taxon>
        <taxon>Gammaproteobacteria</taxon>
        <taxon>Aeromonadales</taxon>
        <taxon>Succinivibrionaceae</taxon>
        <taxon>Ruminobacter</taxon>
    </lineage>
</organism>
<reference evidence="2 3" key="1">
    <citation type="submission" date="2016-10" db="EMBL/GenBank/DDBJ databases">
        <authorList>
            <person name="Varghese N."/>
            <person name="Submissions S."/>
        </authorList>
    </citation>
    <scope>NUCLEOTIDE SEQUENCE [LARGE SCALE GENOMIC DNA]</scope>
    <source>
        <strain evidence="2 3">DSM 1361</strain>
    </source>
</reference>
<evidence type="ECO:0000313" key="2">
    <source>
        <dbReference type="EMBL" id="SFP10216.1"/>
    </source>
</evidence>
<dbReference type="AlphaFoldDB" id="A0A662ZFX8"/>
<feature type="domain" description="Anti sigma-E protein RseA N-terminal" evidence="1">
    <location>
        <begin position="9"/>
        <end position="85"/>
    </location>
</feature>
<proteinExistence type="predicted"/>